<protein>
    <submittedName>
        <fullName evidence="1">Uncharacterized protein</fullName>
    </submittedName>
</protein>
<sequence length="68" mass="7991">MLIVVVVDVRLCLRGDRQRRRRRLRRFAMRRTKKRETPQIESLFASGIALWKWADGVLVNALLQGNNS</sequence>
<comment type="caution">
    <text evidence="1">The sequence shown here is derived from an EMBL/GenBank/DDBJ whole genome shotgun (WGS) entry which is preliminary data.</text>
</comment>
<reference evidence="1" key="1">
    <citation type="submission" date="2023-06" db="EMBL/GenBank/DDBJ databases">
        <title>Genomic analysis of the entomopathogenic nematode Steinernema hermaphroditum.</title>
        <authorList>
            <person name="Schwarz E.M."/>
            <person name="Heppert J.K."/>
            <person name="Baniya A."/>
            <person name="Schwartz H.T."/>
            <person name="Tan C.-H."/>
            <person name="Antoshechkin I."/>
            <person name="Sternberg P.W."/>
            <person name="Goodrich-Blair H."/>
            <person name="Dillman A.R."/>
        </authorList>
    </citation>
    <scope>NUCLEOTIDE SEQUENCE</scope>
    <source>
        <strain evidence="1">PS9179</strain>
        <tissue evidence="1">Whole animal</tissue>
    </source>
</reference>
<evidence type="ECO:0000313" key="2">
    <source>
        <dbReference type="Proteomes" id="UP001175271"/>
    </source>
</evidence>
<gene>
    <name evidence="1" type="ORF">QR680_000413</name>
</gene>
<dbReference type="EMBL" id="JAUCMV010000005">
    <property type="protein sequence ID" value="KAK0393804.1"/>
    <property type="molecule type" value="Genomic_DNA"/>
</dbReference>
<evidence type="ECO:0000313" key="1">
    <source>
        <dbReference type="EMBL" id="KAK0393804.1"/>
    </source>
</evidence>
<organism evidence="1 2">
    <name type="scientific">Steinernema hermaphroditum</name>
    <dbReference type="NCBI Taxonomy" id="289476"/>
    <lineage>
        <taxon>Eukaryota</taxon>
        <taxon>Metazoa</taxon>
        <taxon>Ecdysozoa</taxon>
        <taxon>Nematoda</taxon>
        <taxon>Chromadorea</taxon>
        <taxon>Rhabditida</taxon>
        <taxon>Tylenchina</taxon>
        <taxon>Panagrolaimomorpha</taxon>
        <taxon>Strongyloidoidea</taxon>
        <taxon>Steinernematidae</taxon>
        <taxon>Steinernema</taxon>
    </lineage>
</organism>
<dbReference type="AlphaFoldDB" id="A0AA39GWH6"/>
<keyword evidence="2" id="KW-1185">Reference proteome</keyword>
<accession>A0AA39GWH6</accession>
<dbReference type="Proteomes" id="UP001175271">
    <property type="component" value="Unassembled WGS sequence"/>
</dbReference>
<proteinExistence type="predicted"/>
<name>A0AA39GWH6_9BILA</name>